<comment type="caution">
    <text evidence="2">The sequence shown here is derived from an EMBL/GenBank/DDBJ whole genome shotgun (WGS) entry which is preliminary data.</text>
</comment>
<dbReference type="Proteomes" id="UP001212217">
    <property type="component" value="Unassembled WGS sequence"/>
</dbReference>
<proteinExistence type="predicted"/>
<gene>
    <name evidence="2" type="ORF">PNO30_02730</name>
</gene>
<protein>
    <recommendedName>
        <fullName evidence="4">Lipoprotein</fullName>
    </recommendedName>
</protein>
<keyword evidence="1" id="KW-0812">Transmembrane</keyword>
<accession>A0AAW6B621</accession>
<reference evidence="2" key="1">
    <citation type="submission" date="2023-08" db="EMBL/GenBank/DDBJ databases">
        <title>Dental plaque isolates bound by oral lectin ZG16B.</title>
        <authorList>
            <person name="Ghosh S."/>
        </authorList>
    </citation>
    <scope>NUCLEOTIDE SEQUENCE</scope>
    <source>
        <strain evidence="2">DP3_5B</strain>
    </source>
</reference>
<keyword evidence="1" id="KW-0472">Membrane</keyword>
<feature type="transmembrane region" description="Helical" evidence="1">
    <location>
        <begin position="7"/>
        <end position="26"/>
    </location>
</feature>
<evidence type="ECO:0000313" key="3">
    <source>
        <dbReference type="Proteomes" id="UP001212217"/>
    </source>
</evidence>
<evidence type="ECO:0000256" key="1">
    <source>
        <dbReference type="SAM" id="Phobius"/>
    </source>
</evidence>
<evidence type="ECO:0000313" key="2">
    <source>
        <dbReference type="EMBL" id="MDB6185692.1"/>
    </source>
</evidence>
<dbReference type="RefSeq" id="WP_271987070.1">
    <property type="nucleotide sequence ID" value="NZ_JAQMFS010000031.1"/>
</dbReference>
<name>A0AAW6B621_9BACL</name>
<dbReference type="EMBL" id="JAQMFS010000031">
    <property type="protein sequence ID" value="MDB6185692.1"/>
    <property type="molecule type" value="Genomic_DNA"/>
</dbReference>
<dbReference type="AlphaFoldDB" id="A0AAW6B621"/>
<sequence>MNKGIKYILGFAAIFVAAVICVFGIIKYEEMQEGTTTNNSANLGSVDGKQLDKETTIIIEKLSTLNDIDALNSELHLSQAVIDILKKYAPTVSYAVDNSEGYDVIYFRLGGYYADFKVNDVNKIIGSYKVDGGKLTSTGDDLDKIGSKVNGNDKLKWNNININNKDHDKDAAFAIATKYNGVQLGGSIDSMVGLFGYLSDPSRHAKDAQPGTNVVPMSLGEITDIYNTAFAETFSAEQVYKKVTGIQHATYKEVDDSYKGNESKYNKSIKWNEVIYFKKDKMYLAAFGGIGGVSATSPATPDKYTIEGDKVIVPLIDNFNGGKQKGQMVLRLNNKKYEGGQSRSKYYVESVSN</sequence>
<evidence type="ECO:0008006" key="4">
    <source>
        <dbReference type="Google" id="ProtNLM"/>
    </source>
</evidence>
<organism evidence="2 3">
    <name type="scientific">Gemella haemolysans</name>
    <dbReference type="NCBI Taxonomy" id="1379"/>
    <lineage>
        <taxon>Bacteria</taxon>
        <taxon>Bacillati</taxon>
        <taxon>Bacillota</taxon>
        <taxon>Bacilli</taxon>
        <taxon>Bacillales</taxon>
        <taxon>Gemellaceae</taxon>
        <taxon>Gemella</taxon>
    </lineage>
</organism>
<keyword evidence="1" id="KW-1133">Transmembrane helix</keyword>